<evidence type="ECO:0000256" key="4">
    <source>
        <dbReference type="ARBA" id="ARBA00022692"/>
    </source>
</evidence>
<feature type="transmembrane region" description="Helical" evidence="7">
    <location>
        <begin position="129"/>
        <end position="148"/>
    </location>
</feature>
<comment type="similarity">
    <text evidence="7">Belongs to the binding-protein-dependent transport system permease family.</text>
</comment>
<evidence type="ECO:0000256" key="7">
    <source>
        <dbReference type="RuleBase" id="RU363032"/>
    </source>
</evidence>
<evidence type="ECO:0000256" key="6">
    <source>
        <dbReference type="ARBA" id="ARBA00023136"/>
    </source>
</evidence>
<dbReference type="PANTHER" id="PTHR43744">
    <property type="entry name" value="ABC TRANSPORTER PERMEASE PROTEIN MG189-RELATED-RELATED"/>
    <property type="match status" value="1"/>
</dbReference>
<keyword evidence="5 7" id="KW-1133">Transmembrane helix</keyword>
<dbReference type="InterPro" id="IPR000515">
    <property type="entry name" value="MetI-like"/>
</dbReference>
<feature type="transmembrane region" description="Helical" evidence="7">
    <location>
        <begin position="21"/>
        <end position="46"/>
    </location>
</feature>
<name>A0A9D2S351_9FIRM</name>
<reference evidence="9" key="2">
    <citation type="submission" date="2021-04" db="EMBL/GenBank/DDBJ databases">
        <authorList>
            <person name="Gilroy R."/>
        </authorList>
    </citation>
    <scope>NUCLEOTIDE SEQUENCE</scope>
    <source>
        <strain evidence="9">ChiBcec8-13705</strain>
    </source>
</reference>
<reference evidence="9" key="1">
    <citation type="journal article" date="2021" name="PeerJ">
        <title>Extensive microbial diversity within the chicken gut microbiome revealed by metagenomics and culture.</title>
        <authorList>
            <person name="Gilroy R."/>
            <person name="Ravi A."/>
            <person name="Getino M."/>
            <person name="Pursley I."/>
            <person name="Horton D.L."/>
            <person name="Alikhan N.F."/>
            <person name="Baker D."/>
            <person name="Gharbi K."/>
            <person name="Hall N."/>
            <person name="Watson M."/>
            <person name="Adriaenssens E.M."/>
            <person name="Foster-Nyarko E."/>
            <person name="Jarju S."/>
            <person name="Secka A."/>
            <person name="Antonio M."/>
            <person name="Oren A."/>
            <person name="Chaudhuri R.R."/>
            <person name="La Ragione R."/>
            <person name="Hildebrand F."/>
            <person name="Pallen M.J."/>
        </authorList>
    </citation>
    <scope>NUCLEOTIDE SEQUENCE</scope>
    <source>
        <strain evidence="9">ChiBcec8-13705</strain>
    </source>
</reference>
<dbReference type="CDD" id="cd06261">
    <property type="entry name" value="TM_PBP2"/>
    <property type="match status" value="1"/>
</dbReference>
<dbReference type="EMBL" id="DWYG01000050">
    <property type="protein sequence ID" value="HJB41541.1"/>
    <property type="molecule type" value="Genomic_DNA"/>
</dbReference>
<dbReference type="PANTHER" id="PTHR43744:SF9">
    <property type="entry name" value="POLYGALACTURONAN_RHAMNOGALACTURONAN TRANSPORT SYSTEM PERMEASE PROTEIN YTCP"/>
    <property type="match status" value="1"/>
</dbReference>
<gene>
    <name evidence="9" type="ORF">H9945_03495</name>
</gene>
<evidence type="ECO:0000256" key="2">
    <source>
        <dbReference type="ARBA" id="ARBA00022448"/>
    </source>
</evidence>
<protein>
    <submittedName>
        <fullName evidence="9">Carbohydrate ABC transporter permease</fullName>
    </submittedName>
</protein>
<dbReference type="PROSITE" id="PS50928">
    <property type="entry name" value="ABC_TM1"/>
    <property type="match status" value="1"/>
</dbReference>
<evidence type="ECO:0000313" key="9">
    <source>
        <dbReference type="EMBL" id="HJB41541.1"/>
    </source>
</evidence>
<comment type="caution">
    <text evidence="9">The sequence shown here is derived from an EMBL/GenBank/DDBJ whole genome shotgun (WGS) entry which is preliminary data.</text>
</comment>
<keyword evidence="6 7" id="KW-0472">Membrane</keyword>
<feature type="transmembrane region" description="Helical" evidence="7">
    <location>
        <begin position="92"/>
        <end position="117"/>
    </location>
</feature>
<dbReference type="GO" id="GO:0055085">
    <property type="term" value="P:transmembrane transport"/>
    <property type="evidence" value="ECO:0007669"/>
    <property type="project" value="InterPro"/>
</dbReference>
<evidence type="ECO:0000313" key="10">
    <source>
        <dbReference type="Proteomes" id="UP000886803"/>
    </source>
</evidence>
<feature type="transmembrane region" description="Helical" evidence="7">
    <location>
        <begin position="201"/>
        <end position="223"/>
    </location>
</feature>
<feature type="domain" description="ABC transmembrane type-1" evidence="8">
    <location>
        <begin position="92"/>
        <end position="294"/>
    </location>
</feature>
<dbReference type="Gene3D" id="1.10.3720.10">
    <property type="entry name" value="MetI-like"/>
    <property type="match status" value="1"/>
</dbReference>
<feature type="transmembrane region" description="Helical" evidence="7">
    <location>
        <begin position="154"/>
        <end position="173"/>
    </location>
</feature>
<proteinExistence type="inferred from homology"/>
<accession>A0A9D2S351</accession>
<dbReference type="Pfam" id="PF00528">
    <property type="entry name" value="BPD_transp_1"/>
    <property type="match status" value="1"/>
</dbReference>
<evidence type="ECO:0000256" key="5">
    <source>
        <dbReference type="ARBA" id="ARBA00022989"/>
    </source>
</evidence>
<dbReference type="SUPFAM" id="SSF161098">
    <property type="entry name" value="MetI-like"/>
    <property type="match status" value="1"/>
</dbReference>
<dbReference type="InterPro" id="IPR035906">
    <property type="entry name" value="MetI-like_sf"/>
</dbReference>
<evidence type="ECO:0000256" key="3">
    <source>
        <dbReference type="ARBA" id="ARBA00022475"/>
    </source>
</evidence>
<feature type="transmembrane region" description="Helical" evidence="7">
    <location>
        <begin position="275"/>
        <end position="295"/>
    </location>
</feature>
<comment type="subcellular location">
    <subcellularLocation>
        <location evidence="1 7">Cell membrane</location>
        <topology evidence="1 7">Multi-pass membrane protein</topology>
    </subcellularLocation>
</comment>
<keyword evidence="4 7" id="KW-0812">Transmembrane</keyword>
<evidence type="ECO:0000259" key="8">
    <source>
        <dbReference type="PROSITE" id="PS50928"/>
    </source>
</evidence>
<dbReference type="GO" id="GO:0005886">
    <property type="term" value="C:plasma membrane"/>
    <property type="evidence" value="ECO:0007669"/>
    <property type="project" value="UniProtKB-SubCell"/>
</dbReference>
<keyword evidence="3" id="KW-1003">Cell membrane</keyword>
<organism evidence="9 10">
    <name type="scientific">Candidatus Gemmiger avicola</name>
    <dbReference type="NCBI Taxonomy" id="2838605"/>
    <lineage>
        <taxon>Bacteria</taxon>
        <taxon>Bacillati</taxon>
        <taxon>Bacillota</taxon>
        <taxon>Clostridia</taxon>
        <taxon>Eubacteriales</taxon>
        <taxon>Gemmiger</taxon>
    </lineage>
</organism>
<sequence>MATPATQEVLVHKKKWTGNRVLNLVGDALCMLVVGAASLTCILPFINILAKSLSDNAYVAAHRVVLWPMSDTGINLEAYNRVFHDNSIITSLWVTVEVTVIFTAIGMFLTICAAYVLTRPELKGRKVMTFMIMFTMYFTAGTIPDYLLMNELNMLDTIWCLILPLCFAPYNLLIMKNNFQGAIPESLIESARLDGASHFTILGRIVVPLSKPIIATIALFYAVGRWNAYSDALYYIKQNVELRPLQLKLYYLIVAATESFQAEGVTSQIMTNPDVMQAACIIFAAVPIICVYPFIQKYFVQGTMVGAVKG</sequence>
<evidence type="ECO:0000256" key="1">
    <source>
        <dbReference type="ARBA" id="ARBA00004651"/>
    </source>
</evidence>
<keyword evidence="2 7" id="KW-0813">Transport</keyword>
<dbReference type="Proteomes" id="UP000886803">
    <property type="component" value="Unassembled WGS sequence"/>
</dbReference>
<dbReference type="AlphaFoldDB" id="A0A9D2S351"/>